<dbReference type="Proteomes" id="UP001205843">
    <property type="component" value="Unassembled WGS sequence"/>
</dbReference>
<dbReference type="InterPro" id="IPR045708">
    <property type="entry name" value="DUF6064"/>
</dbReference>
<feature type="transmembrane region" description="Helical" evidence="1">
    <location>
        <begin position="182"/>
        <end position="200"/>
    </location>
</feature>
<name>A0AAE3G897_9GAMM</name>
<sequence>MSRFDAVMGDWLSYRLEDFIPFTAEVYFRLIERINESFWPLQLLMVFLGLVAVLLAWRGWRRFGLALVAGAWLVSGFVFHLQYYAEINVLAGNLAVLFFVQAVLMLTVASFGAGGPSARRSGGLRTVVGVAIAAFGSAAYPLLAPLTGNGWRQAEVFALHPDPTAIVTLGFLLIALRGSASWLVYPIPLLWCLITTLTLIPLQVGWALLPLGIATITVLGLAAAAFEDRFRTRNCRAS</sequence>
<dbReference type="AlphaFoldDB" id="A0AAE3G897"/>
<proteinExistence type="predicted"/>
<feature type="transmembrane region" description="Helical" evidence="1">
    <location>
        <begin position="90"/>
        <end position="111"/>
    </location>
</feature>
<evidence type="ECO:0000313" key="2">
    <source>
        <dbReference type="EMBL" id="MCP1676829.1"/>
    </source>
</evidence>
<feature type="transmembrane region" description="Helical" evidence="1">
    <location>
        <begin position="206"/>
        <end position="226"/>
    </location>
</feature>
<keyword evidence="1" id="KW-1133">Transmembrane helix</keyword>
<feature type="transmembrane region" description="Helical" evidence="1">
    <location>
        <begin position="123"/>
        <end position="144"/>
    </location>
</feature>
<keyword evidence="1" id="KW-0812">Transmembrane</keyword>
<reference evidence="2" key="1">
    <citation type="submission" date="2022-03" db="EMBL/GenBank/DDBJ databases">
        <title>Genomic Encyclopedia of Type Strains, Phase III (KMG-III): the genomes of soil and plant-associated and newly described type strains.</title>
        <authorList>
            <person name="Whitman W."/>
        </authorList>
    </citation>
    <scope>NUCLEOTIDE SEQUENCE</scope>
    <source>
        <strain evidence="2">ANL 6-2</strain>
    </source>
</reference>
<feature type="transmembrane region" description="Helical" evidence="1">
    <location>
        <begin position="38"/>
        <end position="57"/>
    </location>
</feature>
<comment type="caution">
    <text evidence="2">The sequence shown here is derived from an EMBL/GenBank/DDBJ whole genome shotgun (WGS) entry which is preliminary data.</text>
</comment>
<dbReference type="Pfam" id="PF19540">
    <property type="entry name" value="DUF6064"/>
    <property type="match status" value="1"/>
</dbReference>
<evidence type="ECO:0000256" key="1">
    <source>
        <dbReference type="SAM" id="Phobius"/>
    </source>
</evidence>
<keyword evidence="1" id="KW-0472">Membrane</keyword>
<feature type="transmembrane region" description="Helical" evidence="1">
    <location>
        <begin position="156"/>
        <end position="175"/>
    </location>
</feature>
<keyword evidence="3" id="KW-1185">Reference proteome</keyword>
<evidence type="ECO:0000313" key="3">
    <source>
        <dbReference type="Proteomes" id="UP001205843"/>
    </source>
</evidence>
<protein>
    <recommendedName>
        <fullName evidence="4">MFS transporter permease</fullName>
    </recommendedName>
</protein>
<gene>
    <name evidence="2" type="ORF">J2T57_004002</name>
</gene>
<organism evidence="2 3">
    <name type="scientific">Natronocella acetinitrilica</name>
    <dbReference type="NCBI Taxonomy" id="414046"/>
    <lineage>
        <taxon>Bacteria</taxon>
        <taxon>Pseudomonadati</taxon>
        <taxon>Pseudomonadota</taxon>
        <taxon>Gammaproteobacteria</taxon>
        <taxon>Chromatiales</taxon>
        <taxon>Ectothiorhodospiraceae</taxon>
        <taxon>Natronocella</taxon>
    </lineage>
</organism>
<accession>A0AAE3G897</accession>
<dbReference type="EMBL" id="JALJXV010000011">
    <property type="protein sequence ID" value="MCP1676829.1"/>
    <property type="molecule type" value="Genomic_DNA"/>
</dbReference>
<feature type="transmembrane region" description="Helical" evidence="1">
    <location>
        <begin position="64"/>
        <end position="84"/>
    </location>
</feature>
<evidence type="ECO:0008006" key="4">
    <source>
        <dbReference type="Google" id="ProtNLM"/>
    </source>
</evidence>